<dbReference type="SUPFAM" id="SSF158682">
    <property type="entry name" value="TerB-like"/>
    <property type="match status" value="1"/>
</dbReference>
<proteinExistence type="predicted"/>
<organism evidence="1 2">
    <name type="scientific">Aphanocapsa feldmannii 277cV</name>
    <dbReference type="NCBI Taxonomy" id="2507553"/>
    <lineage>
        <taxon>Bacteria</taxon>
        <taxon>Bacillati</taxon>
        <taxon>Cyanobacteriota</taxon>
        <taxon>Cyanophyceae</taxon>
        <taxon>Oscillatoriophycideae</taxon>
        <taxon>Chroococcales</taxon>
        <taxon>Microcystaceae</taxon>
        <taxon>Aphanocapsa</taxon>
    </lineage>
</organism>
<evidence type="ECO:0000313" key="1">
    <source>
        <dbReference type="EMBL" id="TGG94488.1"/>
    </source>
</evidence>
<dbReference type="EMBL" id="SRMO01000034">
    <property type="protein sequence ID" value="TGG94488.1"/>
    <property type="molecule type" value="Genomic_DNA"/>
</dbReference>
<gene>
    <name evidence="1" type="ORF">ERJ67_02425</name>
</gene>
<evidence type="ECO:0000313" key="2">
    <source>
        <dbReference type="Proteomes" id="UP000317990"/>
    </source>
</evidence>
<dbReference type="CDD" id="cd07176">
    <property type="entry name" value="terB"/>
    <property type="match status" value="1"/>
</dbReference>
<dbReference type="Proteomes" id="UP000317990">
    <property type="component" value="Unassembled WGS sequence"/>
</dbReference>
<protein>
    <submittedName>
        <fullName evidence="1">Tellurite resistance protein TerB</fullName>
    </submittedName>
</protein>
<dbReference type="InterPro" id="IPR029024">
    <property type="entry name" value="TerB-like"/>
</dbReference>
<reference evidence="1 2" key="1">
    <citation type="journal article" date="2019" name="mSystems">
        <title>Life at home and on the roam: Genomic adaptions reflect the dual lifestyle of an intracellular, facultative symbiont.</title>
        <authorList>
            <person name="Burgsdorf I."/>
        </authorList>
    </citation>
    <scope>NUCLEOTIDE SEQUENCE [LARGE SCALE GENOMIC DNA]</scope>
    <source>
        <strain evidence="1">277cV</strain>
    </source>
</reference>
<dbReference type="AlphaFoldDB" id="A0A524RQ08"/>
<dbReference type="Gene3D" id="1.10.3680.10">
    <property type="entry name" value="TerB-like"/>
    <property type="match status" value="1"/>
</dbReference>
<accession>A0A524RQ08</accession>
<name>A0A524RQ08_9CHRO</name>
<comment type="caution">
    <text evidence="1">The sequence shown here is derived from an EMBL/GenBank/DDBJ whole genome shotgun (WGS) entry which is preliminary data.</text>
</comment>
<sequence length="136" mass="15074">MDSNTAFAAVALSAVAWDGFLSREGSRALRHSLDYRPPFNAMGQEEMVKLFDRLLKALREAGPAALLVRASSALNGEERKAAFAVANELMRSDGPLVQAERKLLDDLQHQLELRDHEVEEILRVMDVLHHPLTAAS</sequence>